<dbReference type="InterPro" id="IPR000215">
    <property type="entry name" value="Serpin_fam"/>
</dbReference>
<keyword evidence="4" id="KW-0646">Protease inhibitor</keyword>
<dbReference type="OrthoDB" id="6419887at2759"/>
<evidence type="ECO:0000256" key="5">
    <source>
        <dbReference type="ARBA" id="ARBA00022900"/>
    </source>
</evidence>
<evidence type="ECO:0000256" key="3">
    <source>
        <dbReference type="ARBA" id="ARBA00022525"/>
    </source>
</evidence>
<name>A0A9J6GLS0_HAELO</name>
<dbReference type="InterPro" id="IPR023796">
    <property type="entry name" value="Serpin_dom"/>
</dbReference>
<gene>
    <name evidence="8" type="ORF">HPB48_012537</name>
</gene>
<accession>A0A9J6GLS0</accession>
<comment type="subcellular location">
    <subcellularLocation>
        <location evidence="1">Secreted</location>
    </subcellularLocation>
</comment>
<comment type="similarity">
    <text evidence="2">Belongs to the serpin family.</text>
</comment>
<organism evidence="8 9">
    <name type="scientific">Haemaphysalis longicornis</name>
    <name type="common">Bush tick</name>
    <dbReference type="NCBI Taxonomy" id="44386"/>
    <lineage>
        <taxon>Eukaryota</taxon>
        <taxon>Metazoa</taxon>
        <taxon>Ecdysozoa</taxon>
        <taxon>Arthropoda</taxon>
        <taxon>Chelicerata</taxon>
        <taxon>Arachnida</taxon>
        <taxon>Acari</taxon>
        <taxon>Parasitiformes</taxon>
        <taxon>Ixodida</taxon>
        <taxon>Ixodoidea</taxon>
        <taxon>Ixodidae</taxon>
        <taxon>Haemaphysalinae</taxon>
        <taxon>Haemaphysalis</taxon>
    </lineage>
</organism>
<dbReference type="InterPro" id="IPR023795">
    <property type="entry name" value="Serpin_CS"/>
</dbReference>
<reference evidence="8 9" key="1">
    <citation type="journal article" date="2020" name="Cell">
        <title>Large-Scale Comparative Analyses of Tick Genomes Elucidate Their Genetic Diversity and Vector Capacities.</title>
        <authorList>
            <consortium name="Tick Genome and Microbiome Consortium (TIGMIC)"/>
            <person name="Jia N."/>
            <person name="Wang J."/>
            <person name="Shi W."/>
            <person name="Du L."/>
            <person name="Sun Y."/>
            <person name="Zhan W."/>
            <person name="Jiang J.F."/>
            <person name="Wang Q."/>
            <person name="Zhang B."/>
            <person name="Ji P."/>
            <person name="Bell-Sakyi L."/>
            <person name="Cui X.M."/>
            <person name="Yuan T.T."/>
            <person name="Jiang B.G."/>
            <person name="Yang W.F."/>
            <person name="Lam T.T."/>
            <person name="Chang Q.C."/>
            <person name="Ding S.J."/>
            <person name="Wang X.J."/>
            <person name="Zhu J.G."/>
            <person name="Ruan X.D."/>
            <person name="Zhao L."/>
            <person name="Wei J.T."/>
            <person name="Ye R.Z."/>
            <person name="Que T.C."/>
            <person name="Du C.H."/>
            <person name="Zhou Y.H."/>
            <person name="Cheng J.X."/>
            <person name="Dai P.F."/>
            <person name="Guo W.B."/>
            <person name="Han X.H."/>
            <person name="Huang E.J."/>
            <person name="Li L.F."/>
            <person name="Wei W."/>
            <person name="Gao Y.C."/>
            <person name="Liu J.Z."/>
            <person name="Shao H.Z."/>
            <person name="Wang X."/>
            <person name="Wang C.C."/>
            <person name="Yang T.C."/>
            <person name="Huo Q.B."/>
            <person name="Li W."/>
            <person name="Chen H.Y."/>
            <person name="Chen S.E."/>
            <person name="Zhou L.G."/>
            <person name="Ni X.B."/>
            <person name="Tian J.H."/>
            <person name="Sheng Y."/>
            <person name="Liu T."/>
            <person name="Pan Y.S."/>
            <person name="Xia L.Y."/>
            <person name="Li J."/>
            <person name="Zhao F."/>
            <person name="Cao W.C."/>
        </authorList>
    </citation>
    <scope>NUCLEOTIDE SEQUENCE [LARGE SCALE GENOMIC DNA]</scope>
    <source>
        <strain evidence="8">HaeL-2018</strain>
    </source>
</reference>
<dbReference type="Gene3D" id="3.30.497.10">
    <property type="entry name" value="Antithrombin, subunit I, domain 2"/>
    <property type="match status" value="1"/>
</dbReference>
<dbReference type="EMBL" id="JABSTR010000007">
    <property type="protein sequence ID" value="KAH9375897.1"/>
    <property type="molecule type" value="Genomic_DNA"/>
</dbReference>
<evidence type="ECO:0000256" key="6">
    <source>
        <dbReference type="ARBA" id="ARBA00023180"/>
    </source>
</evidence>
<keyword evidence="3" id="KW-0964">Secreted</keyword>
<dbReference type="PROSITE" id="PS00284">
    <property type="entry name" value="SERPIN"/>
    <property type="match status" value="1"/>
</dbReference>
<keyword evidence="5" id="KW-0722">Serine protease inhibitor</keyword>
<evidence type="ECO:0000259" key="7">
    <source>
        <dbReference type="Pfam" id="PF00079"/>
    </source>
</evidence>
<evidence type="ECO:0000256" key="4">
    <source>
        <dbReference type="ARBA" id="ARBA00022690"/>
    </source>
</evidence>
<dbReference type="GO" id="GO:0004867">
    <property type="term" value="F:serine-type endopeptidase inhibitor activity"/>
    <property type="evidence" value="ECO:0007669"/>
    <property type="project" value="UniProtKB-KW"/>
</dbReference>
<dbReference type="Pfam" id="PF00079">
    <property type="entry name" value="Serpin"/>
    <property type="match status" value="1"/>
</dbReference>
<feature type="domain" description="Serpin" evidence="7">
    <location>
        <begin position="9"/>
        <end position="111"/>
    </location>
</feature>
<dbReference type="InterPro" id="IPR042178">
    <property type="entry name" value="Serpin_sf_1"/>
</dbReference>
<dbReference type="AlphaFoldDB" id="A0A9J6GLS0"/>
<keyword evidence="9" id="KW-1185">Reference proteome</keyword>
<keyword evidence="6" id="KW-0325">Glycoprotein</keyword>
<dbReference type="InterPro" id="IPR042185">
    <property type="entry name" value="Serpin_sf_2"/>
</dbReference>
<dbReference type="Gene3D" id="2.30.39.10">
    <property type="entry name" value="Alpha-1-antitrypsin, domain 1"/>
    <property type="match status" value="1"/>
</dbReference>
<protein>
    <recommendedName>
        <fullName evidence="7">Serpin domain-containing protein</fullName>
    </recommendedName>
</protein>
<dbReference type="SUPFAM" id="SSF56574">
    <property type="entry name" value="Serpins"/>
    <property type="match status" value="1"/>
</dbReference>
<sequence>MHKRPRQERFKLATQYHLKDNFEKVGIRSVFDPHNADLSGVTGNKGLYLDDVVHKAVIEVDEKGTKAAAASYAEMTGSCLGCTIDKFYADHPFMFCIRSKSIGVLFMGEVNRL</sequence>
<evidence type="ECO:0000313" key="9">
    <source>
        <dbReference type="Proteomes" id="UP000821853"/>
    </source>
</evidence>
<dbReference type="Proteomes" id="UP000821853">
    <property type="component" value="Chromosome 5"/>
</dbReference>
<evidence type="ECO:0000256" key="1">
    <source>
        <dbReference type="ARBA" id="ARBA00004613"/>
    </source>
</evidence>
<dbReference type="InterPro" id="IPR036186">
    <property type="entry name" value="Serpin_sf"/>
</dbReference>
<comment type="caution">
    <text evidence="8">The sequence shown here is derived from an EMBL/GenBank/DDBJ whole genome shotgun (WGS) entry which is preliminary data.</text>
</comment>
<dbReference type="PANTHER" id="PTHR11461">
    <property type="entry name" value="SERINE PROTEASE INHIBITOR, SERPIN"/>
    <property type="match status" value="1"/>
</dbReference>
<evidence type="ECO:0000256" key="2">
    <source>
        <dbReference type="ARBA" id="ARBA00009500"/>
    </source>
</evidence>
<evidence type="ECO:0000313" key="8">
    <source>
        <dbReference type="EMBL" id="KAH9375897.1"/>
    </source>
</evidence>
<proteinExistence type="inferred from homology"/>
<dbReference type="PANTHER" id="PTHR11461:SF211">
    <property type="entry name" value="GH10112P-RELATED"/>
    <property type="match status" value="1"/>
</dbReference>
<dbReference type="VEuPathDB" id="VectorBase:HLOH_065332"/>
<dbReference type="GO" id="GO:0005615">
    <property type="term" value="C:extracellular space"/>
    <property type="evidence" value="ECO:0007669"/>
    <property type="project" value="InterPro"/>
</dbReference>